<protein>
    <submittedName>
        <fullName evidence="3">Uncharacterized protein</fullName>
    </submittedName>
</protein>
<keyword evidence="2" id="KW-0472">Membrane</keyword>
<evidence type="ECO:0000256" key="1">
    <source>
        <dbReference type="SAM" id="MobiDB-lite"/>
    </source>
</evidence>
<keyword evidence="2" id="KW-1133">Transmembrane helix</keyword>
<sequence length="415" mass="47860">MIPKISSGNGGGSGKVHPLFLMVTALAALMASAVFFQCQSLSIRQATKSNSKLQVKPKRSINSNKYKPMTTEELVDATLTIRKQLSKLGEAMEKNETWLVPSASLEGDDIYSSMTLDISPVYDIVDAALDTVGVKGLYFWVFTDGELEWWFEDRPEEDEHWDCWETHGTNLCNAYEPWWFYHYIGAITAEKLLQEGSVLWDPVTRERVETMSELLHLIHDRMADKKQVMGDMPFHAQHALLWHYGEVMYPNIDRFPEQMARDMCGDEYAYRKVSKSGKAVGHECFHGMGHAVFYIIARQQMREEQRKRQKGGLSPWKPKEQPWSARTQFRPSAGLELTQESWCKIYKYCQTDLGIAEGYTLDVADRCIGGARHSVRIFSRDDDMRWHYTTDASVRNRHFDLEMEKCRKLEAAKNR</sequence>
<proteinExistence type="predicted"/>
<accession>A0A9K3PQE7</accession>
<name>A0A9K3PQE7_9STRA</name>
<comment type="caution">
    <text evidence="3">The sequence shown here is derived from an EMBL/GenBank/DDBJ whole genome shotgun (WGS) entry which is preliminary data.</text>
</comment>
<dbReference type="EMBL" id="JAGRRH010000016">
    <property type="protein sequence ID" value="KAG7353444.1"/>
    <property type="molecule type" value="Genomic_DNA"/>
</dbReference>
<evidence type="ECO:0000313" key="4">
    <source>
        <dbReference type="Proteomes" id="UP000693970"/>
    </source>
</evidence>
<dbReference type="OrthoDB" id="236666at2759"/>
<feature type="transmembrane region" description="Helical" evidence="2">
    <location>
        <begin position="16"/>
        <end position="36"/>
    </location>
</feature>
<dbReference type="Proteomes" id="UP000693970">
    <property type="component" value="Unassembled WGS sequence"/>
</dbReference>
<evidence type="ECO:0000256" key="2">
    <source>
        <dbReference type="SAM" id="Phobius"/>
    </source>
</evidence>
<dbReference type="AlphaFoldDB" id="A0A9K3PQE7"/>
<evidence type="ECO:0000313" key="3">
    <source>
        <dbReference type="EMBL" id="KAG7353444.1"/>
    </source>
</evidence>
<reference evidence="3" key="2">
    <citation type="submission" date="2021-04" db="EMBL/GenBank/DDBJ databases">
        <authorList>
            <person name="Podell S."/>
        </authorList>
    </citation>
    <scope>NUCLEOTIDE SEQUENCE</scope>
    <source>
        <strain evidence="3">Hildebrandi</strain>
    </source>
</reference>
<keyword evidence="2" id="KW-0812">Transmembrane</keyword>
<organism evidence="3 4">
    <name type="scientific">Nitzschia inconspicua</name>
    <dbReference type="NCBI Taxonomy" id="303405"/>
    <lineage>
        <taxon>Eukaryota</taxon>
        <taxon>Sar</taxon>
        <taxon>Stramenopiles</taxon>
        <taxon>Ochrophyta</taxon>
        <taxon>Bacillariophyta</taxon>
        <taxon>Bacillariophyceae</taxon>
        <taxon>Bacillariophycidae</taxon>
        <taxon>Bacillariales</taxon>
        <taxon>Bacillariaceae</taxon>
        <taxon>Nitzschia</taxon>
    </lineage>
</organism>
<keyword evidence="4" id="KW-1185">Reference proteome</keyword>
<reference evidence="3" key="1">
    <citation type="journal article" date="2021" name="Sci. Rep.">
        <title>Diploid genomic architecture of Nitzschia inconspicua, an elite biomass production diatom.</title>
        <authorList>
            <person name="Oliver A."/>
            <person name="Podell S."/>
            <person name="Pinowska A."/>
            <person name="Traller J.C."/>
            <person name="Smith S.R."/>
            <person name="McClure R."/>
            <person name="Beliaev A."/>
            <person name="Bohutskyi P."/>
            <person name="Hill E.A."/>
            <person name="Rabines A."/>
            <person name="Zheng H."/>
            <person name="Allen L.Z."/>
            <person name="Kuo A."/>
            <person name="Grigoriev I.V."/>
            <person name="Allen A.E."/>
            <person name="Hazlebeck D."/>
            <person name="Allen E.E."/>
        </authorList>
    </citation>
    <scope>NUCLEOTIDE SEQUENCE</scope>
    <source>
        <strain evidence="3">Hildebrandi</strain>
    </source>
</reference>
<gene>
    <name evidence="3" type="ORF">IV203_002799</name>
</gene>
<feature type="region of interest" description="Disordered" evidence="1">
    <location>
        <begin position="304"/>
        <end position="325"/>
    </location>
</feature>